<keyword evidence="2" id="KW-1185">Reference proteome</keyword>
<reference evidence="1 2" key="1">
    <citation type="submission" date="2023-03" db="EMBL/GenBank/DDBJ databases">
        <title>WGS of Gossypium arboreum.</title>
        <authorList>
            <person name="Yu D."/>
        </authorList>
    </citation>
    <scope>NUCLEOTIDE SEQUENCE [LARGE SCALE GENOMIC DNA]</scope>
    <source>
        <tissue evidence="1">Leaf</tissue>
    </source>
</reference>
<evidence type="ECO:0000313" key="1">
    <source>
        <dbReference type="EMBL" id="KAK5771359.1"/>
    </source>
</evidence>
<accession>A0ABR0MDN0</accession>
<comment type="caution">
    <text evidence="1">The sequence shown here is derived from an EMBL/GenBank/DDBJ whole genome shotgun (WGS) entry which is preliminary data.</text>
</comment>
<sequence length="79" mass="9327">MDNVVDLVVQEFYTSLRDHKSGNTKDHIWDTVLVRGKEVQIIVALCYFAKKASLFWQMDPPWEDALVARRWEDCSRINK</sequence>
<proteinExistence type="predicted"/>
<organism evidence="1 2">
    <name type="scientific">Gossypium arboreum</name>
    <name type="common">Tree cotton</name>
    <name type="synonym">Gossypium nanking</name>
    <dbReference type="NCBI Taxonomy" id="29729"/>
    <lineage>
        <taxon>Eukaryota</taxon>
        <taxon>Viridiplantae</taxon>
        <taxon>Streptophyta</taxon>
        <taxon>Embryophyta</taxon>
        <taxon>Tracheophyta</taxon>
        <taxon>Spermatophyta</taxon>
        <taxon>Magnoliopsida</taxon>
        <taxon>eudicotyledons</taxon>
        <taxon>Gunneridae</taxon>
        <taxon>Pentapetalae</taxon>
        <taxon>rosids</taxon>
        <taxon>malvids</taxon>
        <taxon>Malvales</taxon>
        <taxon>Malvaceae</taxon>
        <taxon>Malvoideae</taxon>
        <taxon>Gossypium</taxon>
    </lineage>
</organism>
<name>A0ABR0MDN0_GOSAR</name>
<dbReference type="Proteomes" id="UP001358586">
    <property type="component" value="Chromosome 13"/>
</dbReference>
<protein>
    <submittedName>
        <fullName evidence="1">Uncharacterized protein</fullName>
    </submittedName>
</protein>
<evidence type="ECO:0000313" key="2">
    <source>
        <dbReference type="Proteomes" id="UP001358586"/>
    </source>
</evidence>
<dbReference type="EMBL" id="JARKNE010000013">
    <property type="protein sequence ID" value="KAK5771359.1"/>
    <property type="molecule type" value="Genomic_DNA"/>
</dbReference>
<gene>
    <name evidence="1" type="ORF">PVK06_047559</name>
</gene>